<evidence type="ECO:0000313" key="1">
    <source>
        <dbReference type="EMBL" id="TNN66246.1"/>
    </source>
</evidence>
<reference evidence="1 2" key="1">
    <citation type="submission" date="2019-03" db="EMBL/GenBank/DDBJ databases">
        <title>First draft genome of Liparis tanakae, snailfish: a comprehensive survey of snailfish specific genes.</title>
        <authorList>
            <person name="Kim W."/>
            <person name="Song I."/>
            <person name="Jeong J.-H."/>
            <person name="Kim D."/>
            <person name="Kim S."/>
            <person name="Ryu S."/>
            <person name="Song J.Y."/>
            <person name="Lee S.K."/>
        </authorList>
    </citation>
    <scope>NUCLEOTIDE SEQUENCE [LARGE SCALE GENOMIC DNA]</scope>
    <source>
        <tissue evidence="1">Muscle</tissue>
    </source>
</reference>
<sequence length="137" mass="14889">MPQPFDAALAVKTMSEPYRAAVTAVAGHTLKSGVQQQAFRESEDQSSLQMSGESMKCSLVLGSSKLAQHHFAVFTRTLRGERGEKHLLILFAAKGMGSLLLLPLIDKRDTSWQHLETAGGGLIGEGRLERVLVPRFG</sequence>
<dbReference type="EMBL" id="SRLO01000222">
    <property type="protein sequence ID" value="TNN66246.1"/>
    <property type="molecule type" value="Genomic_DNA"/>
</dbReference>
<evidence type="ECO:0000313" key="2">
    <source>
        <dbReference type="Proteomes" id="UP000314294"/>
    </source>
</evidence>
<name>A0A4Z2HKF8_9TELE</name>
<organism evidence="1 2">
    <name type="scientific">Liparis tanakae</name>
    <name type="common">Tanaka's snailfish</name>
    <dbReference type="NCBI Taxonomy" id="230148"/>
    <lineage>
        <taxon>Eukaryota</taxon>
        <taxon>Metazoa</taxon>
        <taxon>Chordata</taxon>
        <taxon>Craniata</taxon>
        <taxon>Vertebrata</taxon>
        <taxon>Euteleostomi</taxon>
        <taxon>Actinopterygii</taxon>
        <taxon>Neopterygii</taxon>
        <taxon>Teleostei</taxon>
        <taxon>Neoteleostei</taxon>
        <taxon>Acanthomorphata</taxon>
        <taxon>Eupercaria</taxon>
        <taxon>Perciformes</taxon>
        <taxon>Cottioidei</taxon>
        <taxon>Cottales</taxon>
        <taxon>Liparidae</taxon>
        <taxon>Liparis</taxon>
    </lineage>
</organism>
<proteinExistence type="predicted"/>
<protein>
    <submittedName>
        <fullName evidence="1">Uncharacterized protein</fullName>
    </submittedName>
</protein>
<dbReference type="AlphaFoldDB" id="A0A4Z2HKF8"/>
<accession>A0A4Z2HKF8</accession>
<gene>
    <name evidence="1" type="ORF">EYF80_023480</name>
</gene>
<dbReference type="Proteomes" id="UP000314294">
    <property type="component" value="Unassembled WGS sequence"/>
</dbReference>
<keyword evidence="2" id="KW-1185">Reference proteome</keyword>
<comment type="caution">
    <text evidence="1">The sequence shown here is derived from an EMBL/GenBank/DDBJ whole genome shotgun (WGS) entry which is preliminary data.</text>
</comment>